<protein>
    <submittedName>
        <fullName evidence="1 2">Uncharacterized protein</fullName>
    </submittedName>
</protein>
<dbReference type="PaxDb" id="3880-AES90482"/>
<name>G7JSW8_MEDTR</name>
<reference evidence="2" key="3">
    <citation type="submission" date="2015-04" db="UniProtKB">
        <authorList>
            <consortium name="EnsemblPlants"/>
        </authorList>
    </citation>
    <scope>IDENTIFICATION</scope>
    <source>
        <strain evidence="2">cv. Jemalong A17</strain>
    </source>
</reference>
<keyword evidence="3" id="KW-1185">Reference proteome</keyword>
<dbReference type="AlphaFoldDB" id="G7JSW8"/>
<dbReference type="EnsemblPlants" id="AES90482">
    <property type="protein sequence ID" value="AES90482"/>
    <property type="gene ID" value="MTR_4g091710"/>
</dbReference>
<reference evidence="1 3" key="1">
    <citation type="journal article" date="2011" name="Nature">
        <title>The Medicago genome provides insight into the evolution of rhizobial symbioses.</title>
        <authorList>
            <person name="Young N.D."/>
            <person name="Debelle F."/>
            <person name="Oldroyd G.E."/>
            <person name="Geurts R."/>
            <person name="Cannon S.B."/>
            <person name="Udvardi M.K."/>
            <person name="Benedito V.A."/>
            <person name="Mayer K.F."/>
            <person name="Gouzy J."/>
            <person name="Schoof H."/>
            <person name="Van de Peer Y."/>
            <person name="Proost S."/>
            <person name="Cook D.R."/>
            <person name="Meyers B.C."/>
            <person name="Spannagl M."/>
            <person name="Cheung F."/>
            <person name="De Mita S."/>
            <person name="Krishnakumar V."/>
            <person name="Gundlach H."/>
            <person name="Zhou S."/>
            <person name="Mudge J."/>
            <person name="Bharti A.K."/>
            <person name="Murray J.D."/>
            <person name="Naoumkina M.A."/>
            <person name="Rosen B."/>
            <person name="Silverstein K.A."/>
            <person name="Tang H."/>
            <person name="Rombauts S."/>
            <person name="Zhao P.X."/>
            <person name="Zhou P."/>
            <person name="Barbe V."/>
            <person name="Bardou P."/>
            <person name="Bechner M."/>
            <person name="Bellec A."/>
            <person name="Berger A."/>
            <person name="Berges H."/>
            <person name="Bidwell S."/>
            <person name="Bisseling T."/>
            <person name="Choisne N."/>
            <person name="Couloux A."/>
            <person name="Denny R."/>
            <person name="Deshpande S."/>
            <person name="Dai X."/>
            <person name="Doyle J.J."/>
            <person name="Dudez A.M."/>
            <person name="Farmer A.D."/>
            <person name="Fouteau S."/>
            <person name="Franken C."/>
            <person name="Gibelin C."/>
            <person name="Gish J."/>
            <person name="Goldstein S."/>
            <person name="Gonzalez A.J."/>
            <person name="Green P.J."/>
            <person name="Hallab A."/>
            <person name="Hartog M."/>
            <person name="Hua A."/>
            <person name="Humphray S.J."/>
            <person name="Jeong D.H."/>
            <person name="Jing Y."/>
            <person name="Jocker A."/>
            <person name="Kenton S.M."/>
            <person name="Kim D.J."/>
            <person name="Klee K."/>
            <person name="Lai H."/>
            <person name="Lang C."/>
            <person name="Lin S."/>
            <person name="Macmil S.L."/>
            <person name="Magdelenat G."/>
            <person name="Matthews L."/>
            <person name="McCorrison J."/>
            <person name="Monaghan E.L."/>
            <person name="Mun J.H."/>
            <person name="Najar F.Z."/>
            <person name="Nicholson C."/>
            <person name="Noirot C."/>
            <person name="O'Bleness M."/>
            <person name="Paule C.R."/>
            <person name="Poulain J."/>
            <person name="Prion F."/>
            <person name="Qin B."/>
            <person name="Qu C."/>
            <person name="Retzel E.F."/>
            <person name="Riddle C."/>
            <person name="Sallet E."/>
            <person name="Samain S."/>
            <person name="Samson N."/>
            <person name="Sanders I."/>
            <person name="Saurat O."/>
            <person name="Scarpelli C."/>
            <person name="Schiex T."/>
            <person name="Segurens B."/>
            <person name="Severin A.J."/>
            <person name="Sherrier D.J."/>
            <person name="Shi R."/>
            <person name="Sims S."/>
            <person name="Singer S.R."/>
            <person name="Sinharoy S."/>
            <person name="Sterck L."/>
            <person name="Viollet A."/>
            <person name="Wang B.B."/>
            <person name="Wang K."/>
            <person name="Wang M."/>
            <person name="Wang X."/>
            <person name="Warfsmann J."/>
            <person name="Weissenbach J."/>
            <person name="White D.D."/>
            <person name="White J.D."/>
            <person name="Wiley G.B."/>
            <person name="Wincker P."/>
            <person name="Xing Y."/>
            <person name="Yang L."/>
            <person name="Yao Z."/>
            <person name="Ying F."/>
            <person name="Zhai J."/>
            <person name="Zhou L."/>
            <person name="Zuber A."/>
            <person name="Denarie J."/>
            <person name="Dixon R.A."/>
            <person name="May G.D."/>
            <person name="Schwartz D.C."/>
            <person name="Rogers J."/>
            <person name="Quetier F."/>
            <person name="Town C.D."/>
            <person name="Roe B.A."/>
        </authorList>
    </citation>
    <scope>NUCLEOTIDE SEQUENCE [LARGE SCALE GENOMIC DNA]</scope>
    <source>
        <strain evidence="1">A17</strain>
        <strain evidence="2 3">cv. Jemalong A17</strain>
    </source>
</reference>
<dbReference type="EMBL" id="CM001220">
    <property type="protein sequence ID" value="AES90482.2"/>
    <property type="molecule type" value="Genomic_DNA"/>
</dbReference>
<evidence type="ECO:0000313" key="1">
    <source>
        <dbReference type="EMBL" id="AES90482.2"/>
    </source>
</evidence>
<evidence type="ECO:0000313" key="2">
    <source>
        <dbReference type="EnsemblPlants" id="AES90482"/>
    </source>
</evidence>
<organism evidence="1 3">
    <name type="scientific">Medicago truncatula</name>
    <name type="common">Barrel medic</name>
    <name type="synonym">Medicago tribuloides</name>
    <dbReference type="NCBI Taxonomy" id="3880"/>
    <lineage>
        <taxon>Eukaryota</taxon>
        <taxon>Viridiplantae</taxon>
        <taxon>Streptophyta</taxon>
        <taxon>Embryophyta</taxon>
        <taxon>Tracheophyta</taxon>
        <taxon>Spermatophyta</taxon>
        <taxon>Magnoliopsida</taxon>
        <taxon>eudicotyledons</taxon>
        <taxon>Gunneridae</taxon>
        <taxon>Pentapetalae</taxon>
        <taxon>rosids</taxon>
        <taxon>fabids</taxon>
        <taxon>Fabales</taxon>
        <taxon>Fabaceae</taxon>
        <taxon>Papilionoideae</taxon>
        <taxon>50 kb inversion clade</taxon>
        <taxon>NPAAA clade</taxon>
        <taxon>Hologalegina</taxon>
        <taxon>IRL clade</taxon>
        <taxon>Trifolieae</taxon>
        <taxon>Medicago</taxon>
    </lineage>
</organism>
<dbReference type="Proteomes" id="UP000002051">
    <property type="component" value="Chromosome 4"/>
</dbReference>
<accession>G7JSW8</accession>
<reference evidence="1 3" key="2">
    <citation type="journal article" date="2014" name="BMC Genomics">
        <title>An improved genome release (version Mt4.0) for the model legume Medicago truncatula.</title>
        <authorList>
            <person name="Tang H."/>
            <person name="Krishnakumar V."/>
            <person name="Bidwell S."/>
            <person name="Rosen B."/>
            <person name="Chan A."/>
            <person name="Zhou S."/>
            <person name="Gentzbittel L."/>
            <person name="Childs K.L."/>
            <person name="Yandell M."/>
            <person name="Gundlach H."/>
            <person name="Mayer K.F."/>
            <person name="Schwartz D.C."/>
            <person name="Town C.D."/>
        </authorList>
    </citation>
    <scope>GENOME REANNOTATION</scope>
    <source>
        <strain evidence="2 3">cv. Jemalong A17</strain>
    </source>
</reference>
<dbReference type="HOGENOM" id="CLU_1743241_0_0_1"/>
<gene>
    <name evidence="1" type="ordered locus">MTR_4g091710</name>
</gene>
<sequence>MFTRDNNFGLWKVNMEVVLIQQKCEKALKGEGLLPVRLSRAEKTEMVDKVRSVIVLCLGNKDLREVAKEPTVASMMKKTIFLTLGMMPSGAVVVWRDVKHSTSAWRGGGNNTHDQSGEAEATILIIYLLRWSFKVEDIVGCTIC</sequence>
<proteinExistence type="predicted"/>
<evidence type="ECO:0000313" key="3">
    <source>
        <dbReference type="Proteomes" id="UP000002051"/>
    </source>
</evidence>
<accession>A0A0C3X2L0</accession>